<dbReference type="OrthoDB" id="127954at2759"/>
<reference evidence="3" key="1">
    <citation type="submission" date="2021-02" db="EMBL/GenBank/DDBJ databases">
        <authorList>
            <person name="Palmer J.M."/>
        </authorList>
    </citation>
    <scope>NUCLEOTIDE SEQUENCE</scope>
    <source>
        <strain evidence="3">SCRP734</strain>
    </source>
</reference>
<sequence length="654" mass="66414">MAAAFGSNPYVIVEKYPNGQSCLASGLTKITTYLADGKCHMTASASYRATRKADGSSGVTTYTDTSCAVGGATLLDATTSQVTDSTCIPGATNGDDDRKVYGGGATPLYLQSIVNYDTMTGGCKSPVVPTQLVTTVVLVDACAPTTVCAGTVDPFTSTACSSTLTYKTDVAAAFVSSPYLIVESYTSGQSCDATQLSGITTYLADGKCHKTATASYRATRKADGSSAIKTYTGTSCAAGEATLLAATAAQVTGNSCTAGTTGIVDMKVYGGGGVTADVYSSTINYDTATGSCVAPAVPTEVVTTVESTSTCVATSVCAGVGDPYTSTSCTSALTYKSEMAAVFGSNPYVIVEKYTTTKGCSASQQIGTTVFLADAKCHKIDASGSYAATISSDGVSTVKMYTDATCGSTATTLAVSAAQATSKTCVAGIVDTLVYAGGATPWMWSAVTVFDDKTCAKAVQSTVTRDFSCTVGACVAAGDRSFSNACPEKYLDFAKLAFKSDPYVVAEVYQDSACATLQGVMVYSADTKCHVTMDGAASFTATLDTNGAGVIVAYDDNKCTDSTPITTSLTSAQLSSHSCVSKSKFYAFNVPAATSPPSTPTTAAPETPAPTTTTQTPTTPANAGSGNGAGSLYSSFAALATGFTLFGWMAVFLL</sequence>
<dbReference type="Proteomes" id="UP000694044">
    <property type="component" value="Unassembled WGS sequence"/>
</dbReference>
<feature type="transmembrane region" description="Helical" evidence="2">
    <location>
        <begin position="632"/>
        <end position="653"/>
    </location>
</feature>
<evidence type="ECO:0000313" key="3">
    <source>
        <dbReference type="EMBL" id="KAG7391753.1"/>
    </source>
</evidence>
<protein>
    <submittedName>
        <fullName evidence="3">Uncharacterized protein</fullName>
    </submittedName>
</protein>
<keyword evidence="2" id="KW-1133">Transmembrane helix</keyword>
<evidence type="ECO:0000256" key="2">
    <source>
        <dbReference type="SAM" id="Phobius"/>
    </source>
</evidence>
<gene>
    <name evidence="3" type="ORF">PHYPSEUDO_003828</name>
</gene>
<dbReference type="AlphaFoldDB" id="A0A8T1WIG7"/>
<keyword evidence="2" id="KW-0472">Membrane</keyword>
<evidence type="ECO:0000313" key="4">
    <source>
        <dbReference type="Proteomes" id="UP000694044"/>
    </source>
</evidence>
<dbReference type="EMBL" id="JAGDFM010000018">
    <property type="protein sequence ID" value="KAG7391753.1"/>
    <property type="molecule type" value="Genomic_DNA"/>
</dbReference>
<keyword evidence="2" id="KW-0812">Transmembrane</keyword>
<accession>A0A8T1WIG7</accession>
<keyword evidence="4" id="KW-1185">Reference proteome</keyword>
<proteinExistence type="predicted"/>
<dbReference type="PANTHER" id="PTHR33714">
    <property type="entry name" value="COUNTING FACTOR-ASSOCIATED PROTEIN A-RELATED"/>
    <property type="match status" value="1"/>
</dbReference>
<dbReference type="PANTHER" id="PTHR33714:SF3">
    <property type="entry name" value="COUNTING FACTOR-ASSOCIATED PROTEIN A-RELATED"/>
    <property type="match status" value="1"/>
</dbReference>
<feature type="region of interest" description="Disordered" evidence="1">
    <location>
        <begin position="594"/>
        <end position="624"/>
    </location>
</feature>
<name>A0A8T1WIG7_9STRA</name>
<evidence type="ECO:0000256" key="1">
    <source>
        <dbReference type="SAM" id="MobiDB-lite"/>
    </source>
</evidence>
<organism evidence="3 4">
    <name type="scientific">Phytophthora pseudosyringae</name>
    <dbReference type="NCBI Taxonomy" id="221518"/>
    <lineage>
        <taxon>Eukaryota</taxon>
        <taxon>Sar</taxon>
        <taxon>Stramenopiles</taxon>
        <taxon>Oomycota</taxon>
        <taxon>Peronosporomycetes</taxon>
        <taxon>Peronosporales</taxon>
        <taxon>Peronosporaceae</taxon>
        <taxon>Phytophthora</taxon>
    </lineage>
</organism>
<comment type="caution">
    <text evidence="3">The sequence shown here is derived from an EMBL/GenBank/DDBJ whole genome shotgun (WGS) entry which is preliminary data.</text>
</comment>